<evidence type="ECO:0000256" key="1">
    <source>
        <dbReference type="ARBA" id="ARBA00005109"/>
    </source>
</evidence>
<dbReference type="InterPro" id="IPR006115">
    <property type="entry name" value="6PGDH_NADP-bd"/>
</dbReference>
<evidence type="ECO:0000256" key="8">
    <source>
        <dbReference type="PIRSR" id="PIRSR000103-1"/>
    </source>
</evidence>
<dbReference type="GO" id="GO:0050661">
    <property type="term" value="F:NADP binding"/>
    <property type="evidence" value="ECO:0007669"/>
    <property type="project" value="InterPro"/>
</dbReference>
<dbReference type="GO" id="GO:0006574">
    <property type="term" value="P:L-valine catabolic process"/>
    <property type="evidence" value="ECO:0007669"/>
    <property type="project" value="UniProtKB-UniPathway"/>
</dbReference>
<dbReference type="InterPro" id="IPR013328">
    <property type="entry name" value="6PGD_dom2"/>
</dbReference>
<dbReference type="InterPro" id="IPR036291">
    <property type="entry name" value="NAD(P)-bd_dom_sf"/>
</dbReference>
<dbReference type="GO" id="GO:0051287">
    <property type="term" value="F:NAD binding"/>
    <property type="evidence" value="ECO:0007669"/>
    <property type="project" value="InterPro"/>
</dbReference>
<dbReference type="InterPro" id="IPR015815">
    <property type="entry name" value="HIBADH-related"/>
</dbReference>
<dbReference type="Gene3D" id="3.40.50.720">
    <property type="entry name" value="NAD(P)-binding Rossmann-like Domain"/>
    <property type="match status" value="1"/>
</dbReference>
<dbReference type="GO" id="GO:0005739">
    <property type="term" value="C:mitochondrion"/>
    <property type="evidence" value="ECO:0007669"/>
    <property type="project" value="TreeGrafter"/>
</dbReference>
<comment type="similarity">
    <text evidence="2">Belongs to the HIBADH-related family. 3-hydroxyisobutyrate dehydrogenase subfamily.</text>
</comment>
<proteinExistence type="inferred from homology"/>
<dbReference type="EMBL" id="CP069104">
    <property type="protein sequence ID" value="QSS53882.1"/>
    <property type="molecule type" value="Genomic_DNA"/>
</dbReference>
<dbReference type="AlphaFoldDB" id="A0A8A1LPF1"/>
<dbReference type="FunFam" id="3.40.50.720:FF:000630">
    <property type="entry name" value="3-hydroxyisobutyrate dehydrogenase"/>
    <property type="match status" value="1"/>
</dbReference>
<evidence type="ECO:0000256" key="2">
    <source>
        <dbReference type="ARBA" id="ARBA00006013"/>
    </source>
</evidence>
<dbReference type="PANTHER" id="PTHR22981:SF7">
    <property type="entry name" value="3-HYDROXYISOBUTYRATE DEHYDROGENASE, MITOCHONDRIAL"/>
    <property type="match status" value="1"/>
</dbReference>
<feature type="active site" evidence="8">
    <location>
        <position position="221"/>
    </location>
</feature>
<evidence type="ECO:0000256" key="7">
    <source>
        <dbReference type="ARBA" id="ARBA00049197"/>
    </source>
</evidence>
<feature type="domain" description="3-hydroxyisobutyrate dehydrogenase-like NAD-binding" evidence="11">
    <location>
        <begin position="215"/>
        <end position="341"/>
    </location>
</feature>
<dbReference type="Pfam" id="PF03446">
    <property type="entry name" value="NAD_binding_2"/>
    <property type="match status" value="1"/>
</dbReference>
<evidence type="ECO:0000313" key="12">
    <source>
        <dbReference type="EMBL" id="QSS53882.1"/>
    </source>
</evidence>
<dbReference type="Gene3D" id="1.10.1040.10">
    <property type="entry name" value="N-(1-d-carboxylethyl)-l-norvaline Dehydrogenase, domain 2"/>
    <property type="match status" value="1"/>
</dbReference>
<dbReference type="UniPathway" id="UPA00362"/>
<dbReference type="SUPFAM" id="SSF48179">
    <property type="entry name" value="6-phosphogluconate dehydrogenase C-terminal domain-like"/>
    <property type="match status" value="1"/>
</dbReference>
<dbReference type="PIRSF" id="PIRSF000103">
    <property type="entry name" value="HIBADH"/>
    <property type="match status" value="1"/>
</dbReference>
<dbReference type="InterPro" id="IPR002204">
    <property type="entry name" value="3-OH-isobutyrate_DH-rel_CS"/>
</dbReference>
<evidence type="ECO:0000256" key="9">
    <source>
        <dbReference type="RuleBase" id="RU910714"/>
    </source>
</evidence>
<organism evidence="12 13">
    <name type="scientific">Ajellomyces capsulatus (strain H88)</name>
    <name type="common">Darling's disease fungus</name>
    <name type="synonym">Histoplasma capsulatum</name>
    <dbReference type="NCBI Taxonomy" id="544711"/>
    <lineage>
        <taxon>Eukaryota</taxon>
        <taxon>Fungi</taxon>
        <taxon>Dikarya</taxon>
        <taxon>Ascomycota</taxon>
        <taxon>Pezizomycotina</taxon>
        <taxon>Eurotiomycetes</taxon>
        <taxon>Eurotiomycetidae</taxon>
        <taxon>Onygenales</taxon>
        <taxon>Ajellomycetaceae</taxon>
        <taxon>Histoplasma</taxon>
    </lineage>
</organism>
<comment type="catalytic activity">
    <reaction evidence="7 9">
        <text>3-hydroxy-2-methylpropanoate + NAD(+) = 2-methyl-3-oxopropanoate + NADH + H(+)</text>
        <dbReference type="Rhea" id="RHEA:17681"/>
        <dbReference type="ChEBI" id="CHEBI:11805"/>
        <dbReference type="ChEBI" id="CHEBI:15378"/>
        <dbReference type="ChEBI" id="CHEBI:57540"/>
        <dbReference type="ChEBI" id="CHEBI:57700"/>
        <dbReference type="ChEBI" id="CHEBI:57945"/>
        <dbReference type="EC" id="1.1.1.31"/>
    </reaction>
</comment>
<dbReference type="PANTHER" id="PTHR22981">
    <property type="entry name" value="3-HYDROXYISOBUTYRATE DEHYDROGENASE-RELATED"/>
    <property type="match status" value="1"/>
</dbReference>
<dbReference type="FunFam" id="1.10.1040.10:FF:000006">
    <property type="entry name" value="3-hydroxyisobutyrate dehydrogenase"/>
    <property type="match status" value="1"/>
</dbReference>
<evidence type="ECO:0000256" key="5">
    <source>
        <dbReference type="ARBA" id="ARBA00023002"/>
    </source>
</evidence>
<dbReference type="GO" id="GO:0008442">
    <property type="term" value="F:3-hydroxyisobutyrate dehydrogenase activity"/>
    <property type="evidence" value="ECO:0007669"/>
    <property type="project" value="UniProtKB-EC"/>
</dbReference>
<dbReference type="VEuPathDB" id="FungiDB:I7I53_01280"/>
<keyword evidence="4 9" id="KW-0101">Branched-chain amino acid catabolism</keyword>
<evidence type="ECO:0000256" key="3">
    <source>
        <dbReference type="ARBA" id="ARBA00012991"/>
    </source>
</evidence>
<feature type="domain" description="6-phosphogluconate dehydrogenase NADP-binding" evidence="10">
    <location>
        <begin position="40"/>
        <end position="212"/>
    </location>
</feature>
<dbReference type="InterPro" id="IPR011548">
    <property type="entry name" value="HIBADH"/>
</dbReference>
<comment type="pathway">
    <text evidence="1 9">Amino-acid degradation; L-valine degradation.</text>
</comment>
<evidence type="ECO:0000259" key="10">
    <source>
        <dbReference type="Pfam" id="PF03446"/>
    </source>
</evidence>
<keyword evidence="5 9" id="KW-0560">Oxidoreductase</keyword>
<dbReference type="EC" id="1.1.1.31" evidence="3 9"/>
<reference evidence="12" key="1">
    <citation type="submission" date="2021-01" db="EMBL/GenBank/DDBJ databases">
        <title>Chromosome-level genome assembly of a human fungal pathogen reveals clustering of transcriptionally co-regulated genes.</title>
        <authorList>
            <person name="Voorhies M."/>
            <person name="Cohen S."/>
            <person name="Shea T.P."/>
            <person name="Petrus S."/>
            <person name="Munoz J.F."/>
            <person name="Poplawski S."/>
            <person name="Goldman W.E."/>
            <person name="Michael T."/>
            <person name="Cuomo C.A."/>
            <person name="Sil A."/>
            <person name="Beyhan S."/>
        </authorList>
    </citation>
    <scope>NUCLEOTIDE SEQUENCE</scope>
    <source>
        <strain evidence="12">H88</strain>
    </source>
</reference>
<evidence type="ECO:0000256" key="6">
    <source>
        <dbReference type="ARBA" id="ARBA00023027"/>
    </source>
</evidence>
<evidence type="ECO:0000259" key="11">
    <source>
        <dbReference type="Pfam" id="PF14833"/>
    </source>
</evidence>
<dbReference type="InterPro" id="IPR029154">
    <property type="entry name" value="HIBADH-like_NADP-bd"/>
</dbReference>
<keyword evidence="6 9" id="KW-0520">NAD</keyword>
<sequence>MSASMFNSPLKRLLASPYTTSPPASRRAFSTTLPRDATWGFIGLGQMGYPMARNLRSKIPQSDTLIICDANPKATQQFVQEQPSSLKVEVATSPQQVALESETIITSLPEPRHVKDVFHIILKGGLPKLPSDKDRLFIDCSTIDPTSSREVANAVHCTGAGKFVDAPMSGGVVGAKAGTLTFMLGASSKVPGLAQRAEEVLLLMGKKVWHLGEQGAGLSGKLANNYLLAIQNIATAEAMNLGIRWGLDAKTLGQMINSSTGRSWSSEVNNPVPGVVETAPASREYAGGFGVSLMKKDLRLAVEAAKEAGTPLKLAEKAQQVYNETEEGYPGKDFSVVYKYLKDMPR</sequence>
<dbReference type="SUPFAM" id="SSF51735">
    <property type="entry name" value="NAD(P)-binding Rossmann-fold domains"/>
    <property type="match status" value="1"/>
</dbReference>
<accession>A0A8A1LPF1</accession>
<dbReference type="PROSITE" id="PS00895">
    <property type="entry name" value="3_HYDROXYISOBUT_DH"/>
    <property type="match status" value="1"/>
</dbReference>
<dbReference type="NCBIfam" id="TIGR01692">
    <property type="entry name" value="HIBADH"/>
    <property type="match status" value="1"/>
</dbReference>
<evidence type="ECO:0000313" key="13">
    <source>
        <dbReference type="Proteomes" id="UP000663419"/>
    </source>
</evidence>
<dbReference type="InterPro" id="IPR008927">
    <property type="entry name" value="6-PGluconate_DH-like_C_sf"/>
</dbReference>
<dbReference type="Pfam" id="PF14833">
    <property type="entry name" value="NAD_binding_11"/>
    <property type="match status" value="1"/>
</dbReference>
<dbReference type="Proteomes" id="UP000663419">
    <property type="component" value="Chromosome 3"/>
</dbReference>
<protein>
    <recommendedName>
        <fullName evidence="3 9">3-hydroxyisobutyrate dehydrogenase</fullName>
        <shortName evidence="9">HIBADH</shortName>
        <ecNumber evidence="3 9">1.1.1.31</ecNumber>
    </recommendedName>
</protein>
<name>A0A8A1LPF1_AJEC8</name>
<evidence type="ECO:0000256" key="4">
    <source>
        <dbReference type="ARBA" id="ARBA00022456"/>
    </source>
</evidence>
<gene>
    <name evidence="12" type="ORF">I7I53_01280</name>
</gene>